<dbReference type="EMBL" id="WOCE01000010">
    <property type="protein sequence ID" value="KAE9605195.1"/>
    <property type="molecule type" value="Genomic_DNA"/>
</dbReference>
<protein>
    <submittedName>
        <fullName evidence="2">Putative transcription factor interactor and regulator CCHC(Zn) family</fullName>
    </submittedName>
</protein>
<dbReference type="OrthoDB" id="1385220at2759"/>
<evidence type="ECO:0000256" key="1">
    <source>
        <dbReference type="SAM" id="MobiDB-lite"/>
    </source>
</evidence>
<proteinExistence type="predicted"/>
<gene>
    <name evidence="2" type="ORF">Lalb_Chr10g0094751</name>
</gene>
<name>A0A6A4PU44_LUPAL</name>
<keyword evidence="3" id="KW-1185">Reference proteome</keyword>
<comment type="caution">
    <text evidence="2">The sequence shown here is derived from an EMBL/GenBank/DDBJ whole genome shotgun (WGS) entry which is preliminary data.</text>
</comment>
<feature type="region of interest" description="Disordered" evidence="1">
    <location>
        <begin position="21"/>
        <end position="40"/>
    </location>
</feature>
<dbReference type="AlphaFoldDB" id="A0A6A4PU44"/>
<sequence>MPNQEQFDDFEDVVNNGDECGVENPITSKTKGWPKGSRSKGGVEVAKKQRHCHFPNCGGTDHDSRNCPTKRKLWGNQFVVLHMSFMLKLQTTFCTYSCGV</sequence>
<dbReference type="Proteomes" id="UP000447434">
    <property type="component" value="Chromosome 10"/>
</dbReference>
<evidence type="ECO:0000313" key="2">
    <source>
        <dbReference type="EMBL" id="KAE9605195.1"/>
    </source>
</evidence>
<organism evidence="2 3">
    <name type="scientific">Lupinus albus</name>
    <name type="common">White lupine</name>
    <name type="synonym">Lupinus termis</name>
    <dbReference type="NCBI Taxonomy" id="3870"/>
    <lineage>
        <taxon>Eukaryota</taxon>
        <taxon>Viridiplantae</taxon>
        <taxon>Streptophyta</taxon>
        <taxon>Embryophyta</taxon>
        <taxon>Tracheophyta</taxon>
        <taxon>Spermatophyta</taxon>
        <taxon>Magnoliopsida</taxon>
        <taxon>eudicotyledons</taxon>
        <taxon>Gunneridae</taxon>
        <taxon>Pentapetalae</taxon>
        <taxon>rosids</taxon>
        <taxon>fabids</taxon>
        <taxon>Fabales</taxon>
        <taxon>Fabaceae</taxon>
        <taxon>Papilionoideae</taxon>
        <taxon>50 kb inversion clade</taxon>
        <taxon>genistoids sensu lato</taxon>
        <taxon>core genistoids</taxon>
        <taxon>Genisteae</taxon>
        <taxon>Lupinus</taxon>
    </lineage>
</organism>
<accession>A0A6A4PU44</accession>
<reference evidence="3" key="1">
    <citation type="journal article" date="2020" name="Nat. Commun.">
        <title>Genome sequence of the cluster root forming white lupin.</title>
        <authorList>
            <person name="Hufnagel B."/>
            <person name="Marques A."/>
            <person name="Soriano A."/>
            <person name="Marques L."/>
            <person name="Divol F."/>
            <person name="Doumas P."/>
            <person name="Sallet E."/>
            <person name="Mancinotti D."/>
            <person name="Carrere S."/>
            <person name="Marande W."/>
            <person name="Arribat S."/>
            <person name="Keller J."/>
            <person name="Huneau C."/>
            <person name="Blein T."/>
            <person name="Aime D."/>
            <person name="Laguerre M."/>
            <person name="Taylor J."/>
            <person name="Schubert V."/>
            <person name="Nelson M."/>
            <person name="Geu-Flores F."/>
            <person name="Crespi M."/>
            <person name="Gallardo-Guerrero K."/>
            <person name="Delaux P.-M."/>
            <person name="Salse J."/>
            <person name="Berges H."/>
            <person name="Guyot R."/>
            <person name="Gouzy J."/>
            <person name="Peret B."/>
        </authorList>
    </citation>
    <scope>NUCLEOTIDE SEQUENCE [LARGE SCALE GENOMIC DNA]</scope>
    <source>
        <strain evidence="3">cv. Amiga</strain>
    </source>
</reference>
<evidence type="ECO:0000313" key="3">
    <source>
        <dbReference type="Proteomes" id="UP000447434"/>
    </source>
</evidence>